<evidence type="ECO:0000256" key="1">
    <source>
        <dbReference type="ARBA" id="ARBA00023015"/>
    </source>
</evidence>
<feature type="region of interest" description="Disordered" evidence="4">
    <location>
        <begin position="108"/>
        <end position="131"/>
    </location>
</feature>
<dbReference type="InterPro" id="IPR032783">
    <property type="entry name" value="AraC_lig"/>
</dbReference>
<dbReference type="InterPro" id="IPR009057">
    <property type="entry name" value="Homeodomain-like_sf"/>
</dbReference>
<name>A0A9W6R496_9PSEU</name>
<reference evidence="6" key="1">
    <citation type="submission" date="2023-03" db="EMBL/GenBank/DDBJ databases">
        <title>Amycolatopsis taiwanensis NBRC 103393.</title>
        <authorList>
            <person name="Ichikawa N."/>
            <person name="Sato H."/>
            <person name="Tonouchi N."/>
        </authorList>
    </citation>
    <scope>NUCLEOTIDE SEQUENCE</scope>
    <source>
        <strain evidence="6">NBRC 103393</strain>
    </source>
</reference>
<accession>A0A9W6R496</accession>
<evidence type="ECO:0000256" key="3">
    <source>
        <dbReference type="ARBA" id="ARBA00023163"/>
    </source>
</evidence>
<dbReference type="Gene3D" id="1.10.10.60">
    <property type="entry name" value="Homeodomain-like"/>
    <property type="match status" value="2"/>
</dbReference>
<gene>
    <name evidence="6" type="ORF">Atai01_54680</name>
</gene>
<dbReference type="InterPro" id="IPR050204">
    <property type="entry name" value="AraC_XylS_family_regulators"/>
</dbReference>
<dbReference type="InterPro" id="IPR011051">
    <property type="entry name" value="RmlC_Cupin_sf"/>
</dbReference>
<evidence type="ECO:0000256" key="4">
    <source>
        <dbReference type="SAM" id="MobiDB-lite"/>
    </source>
</evidence>
<protein>
    <submittedName>
        <fullName evidence="6">AraC family transcriptional regulator</fullName>
    </submittedName>
</protein>
<evidence type="ECO:0000313" key="6">
    <source>
        <dbReference type="EMBL" id="GLY68849.1"/>
    </source>
</evidence>
<dbReference type="PANTHER" id="PTHR46796:SF7">
    <property type="entry name" value="ARAC FAMILY TRANSCRIPTIONAL REGULATOR"/>
    <property type="match status" value="1"/>
</dbReference>
<sequence length="330" mass="35804">MPGLLDFLCVYVSVFCSFVFAPVQRRYAGLVDVLSDAITAMRTGRPHAARVRRRMPFGRRFSAVDGAGFHVVLRGTCWLFPPDGEPVALAPGEVVFLPRGCAHGLADGPRTPLAGAPTAPTEPEPADGEQPGDTLMICGGYLLDRTRAHPLLDELPEVVHLPARAGRHPELRAALDLLDAELARVRPGADGMVPALLDVLLLHMLRAWFEERAADGAAGWAAALHDPAVAAALAAIHGEPDRPWTVAELGARAGLSRAAFARRFTALVGRPPLDYLTWWRLTLAARLLRESETPLGGVARQVGYTSEFAFAHAFKRRYGQPPGRFRRSVR</sequence>
<keyword evidence="2" id="KW-0238">DNA-binding</keyword>
<keyword evidence="3" id="KW-0804">Transcription</keyword>
<dbReference type="InterPro" id="IPR018060">
    <property type="entry name" value="HTH_AraC"/>
</dbReference>
<dbReference type="PANTHER" id="PTHR46796">
    <property type="entry name" value="HTH-TYPE TRANSCRIPTIONAL ACTIVATOR RHAS-RELATED"/>
    <property type="match status" value="1"/>
</dbReference>
<keyword evidence="7" id="KW-1185">Reference proteome</keyword>
<keyword evidence="1" id="KW-0805">Transcription regulation</keyword>
<dbReference type="SUPFAM" id="SSF46689">
    <property type="entry name" value="Homeodomain-like"/>
    <property type="match status" value="2"/>
</dbReference>
<evidence type="ECO:0000313" key="7">
    <source>
        <dbReference type="Proteomes" id="UP001165136"/>
    </source>
</evidence>
<dbReference type="PROSITE" id="PS01124">
    <property type="entry name" value="HTH_ARAC_FAMILY_2"/>
    <property type="match status" value="1"/>
</dbReference>
<dbReference type="Pfam" id="PF12852">
    <property type="entry name" value="Cupin_6"/>
    <property type="match status" value="1"/>
</dbReference>
<dbReference type="Pfam" id="PF12833">
    <property type="entry name" value="HTH_18"/>
    <property type="match status" value="1"/>
</dbReference>
<dbReference type="GO" id="GO:0003700">
    <property type="term" value="F:DNA-binding transcription factor activity"/>
    <property type="evidence" value="ECO:0007669"/>
    <property type="project" value="InterPro"/>
</dbReference>
<organism evidence="6 7">
    <name type="scientific">Amycolatopsis taiwanensis</name>
    <dbReference type="NCBI Taxonomy" id="342230"/>
    <lineage>
        <taxon>Bacteria</taxon>
        <taxon>Bacillati</taxon>
        <taxon>Actinomycetota</taxon>
        <taxon>Actinomycetes</taxon>
        <taxon>Pseudonocardiales</taxon>
        <taxon>Pseudonocardiaceae</taxon>
        <taxon>Amycolatopsis</taxon>
    </lineage>
</organism>
<dbReference type="SMART" id="SM00342">
    <property type="entry name" value="HTH_ARAC"/>
    <property type="match status" value="1"/>
</dbReference>
<proteinExistence type="predicted"/>
<dbReference type="GO" id="GO:0043565">
    <property type="term" value="F:sequence-specific DNA binding"/>
    <property type="evidence" value="ECO:0007669"/>
    <property type="project" value="InterPro"/>
</dbReference>
<dbReference type="InterPro" id="IPR018062">
    <property type="entry name" value="HTH_AraC-typ_CS"/>
</dbReference>
<evidence type="ECO:0000259" key="5">
    <source>
        <dbReference type="PROSITE" id="PS01124"/>
    </source>
</evidence>
<dbReference type="Proteomes" id="UP001165136">
    <property type="component" value="Unassembled WGS sequence"/>
</dbReference>
<dbReference type="PROSITE" id="PS00041">
    <property type="entry name" value="HTH_ARAC_FAMILY_1"/>
    <property type="match status" value="1"/>
</dbReference>
<dbReference type="AlphaFoldDB" id="A0A9W6R496"/>
<dbReference type="EMBL" id="BSTI01000013">
    <property type="protein sequence ID" value="GLY68849.1"/>
    <property type="molecule type" value="Genomic_DNA"/>
</dbReference>
<dbReference type="SUPFAM" id="SSF51182">
    <property type="entry name" value="RmlC-like cupins"/>
    <property type="match status" value="1"/>
</dbReference>
<feature type="domain" description="HTH araC/xylS-type" evidence="5">
    <location>
        <begin position="230"/>
        <end position="328"/>
    </location>
</feature>
<comment type="caution">
    <text evidence="6">The sequence shown here is derived from an EMBL/GenBank/DDBJ whole genome shotgun (WGS) entry which is preliminary data.</text>
</comment>
<feature type="compositionally biased region" description="Low complexity" evidence="4">
    <location>
        <begin position="108"/>
        <end position="121"/>
    </location>
</feature>
<evidence type="ECO:0000256" key="2">
    <source>
        <dbReference type="ARBA" id="ARBA00023125"/>
    </source>
</evidence>